<evidence type="ECO:0000313" key="1">
    <source>
        <dbReference type="EMBL" id="KKW73785.1"/>
    </source>
</evidence>
<organism evidence="1 2">
    <name type="scientific">Lactococcus lactis subsp. cremoris</name>
    <name type="common">Streptococcus cremoris</name>
    <dbReference type="NCBI Taxonomy" id="1359"/>
    <lineage>
        <taxon>Bacteria</taxon>
        <taxon>Bacillati</taxon>
        <taxon>Bacillota</taxon>
        <taxon>Bacilli</taxon>
        <taxon>Lactobacillales</taxon>
        <taxon>Streptococcaceae</taxon>
        <taxon>Lactococcus</taxon>
    </lineage>
</organism>
<dbReference type="Proteomes" id="UP000034513">
    <property type="component" value="Unassembled WGS sequence"/>
</dbReference>
<reference evidence="1 2" key="1">
    <citation type="submission" date="2015-04" db="EMBL/GenBank/DDBJ databases">
        <title>Evaluation of non-dairy Lactococcus lactis with potential dairy applications reveals extensive phenotype-genotype disparity.</title>
        <authorList>
            <person name="Cavanagh D."/>
            <person name="Casey A."/>
            <person name="Altermann E."/>
            <person name="Cotter P."/>
            <person name="Fitzgerald G.F."/>
            <person name="McAuliffe O."/>
        </authorList>
    </citation>
    <scope>NUCLEOTIDE SEQUENCE [LARGE SCALE GENOMIC DNA]</scope>
    <source>
        <strain evidence="1 2">DPC6856</strain>
    </source>
</reference>
<gene>
    <name evidence="1" type="ORF">VN93_0824</name>
</gene>
<evidence type="ECO:0000313" key="2">
    <source>
        <dbReference type="Proteomes" id="UP000034513"/>
    </source>
</evidence>
<accession>A0ABR5EI17</accession>
<protein>
    <submittedName>
        <fullName evidence="1">Uncharacterized protein</fullName>
    </submittedName>
</protein>
<dbReference type="EMBL" id="LAVW01000099">
    <property type="protein sequence ID" value="KKW73785.1"/>
    <property type="molecule type" value="Genomic_DNA"/>
</dbReference>
<sequence length="37" mass="3993">MIPVIAASFSQIVMEAATIKEVMTTLSVQKVALKMIV</sequence>
<keyword evidence="2" id="KW-1185">Reference proteome</keyword>
<comment type="caution">
    <text evidence="1">The sequence shown here is derived from an EMBL/GenBank/DDBJ whole genome shotgun (WGS) entry which is preliminary data.</text>
</comment>
<name>A0ABR5EI17_LACLC</name>
<proteinExistence type="predicted"/>